<keyword evidence="3" id="KW-1185">Reference proteome</keyword>
<sequence>MKILFITHDASRSGAPMMLLFLMQWLRKHVPDISFDMLYVHGGVMEPEFNGLCDEVFYIKNKVNKPLSLAGRIKRKLGFETKKVSVYEQLAKRPYHVIYANTGVSVSHGVRIKEKGTSARLIAHIHELEIILKTLVPNFNGQVRDVDHFIAVSEQVKANLLTGYQIDPNKISVVYGCALEKPVANKTDTVTKKSSFIVGASGLSYWRKGNDVFLQVARYLFKHYPELDVAFIWVGNEFRDKPVIDNDIKKMGLQHKVRFVGELEDPTETFRSFDVLLLPSREDPFPLVCIELAHLRKPIICFEGASGSAEVVKQGGGKVVPYLDIEAMAEAIVSYYNNAENLKQDGINASNLFKAFTPENICPILFEVINETLKH</sequence>
<gene>
    <name evidence="2" type="ORF">CSW08_01555</name>
</gene>
<dbReference type="GO" id="GO:0016757">
    <property type="term" value="F:glycosyltransferase activity"/>
    <property type="evidence" value="ECO:0007669"/>
    <property type="project" value="UniProtKB-ARBA"/>
</dbReference>
<evidence type="ECO:0000259" key="1">
    <source>
        <dbReference type="Pfam" id="PF13439"/>
    </source>
</evidence>
<protein>
    <recommendedName>
        <fullName evidence="1">Glycosyltransferase subfamily 4-like N-terminal domain-containing protein</fullName>
    </recommendedName>
</protein>
<dbReference type="Pfam" id="PF13439">
    <property type="entry name" value="Glyco_transf_4"/>
    <property type="match status" value="1"/>
</dbReference>
<dbReference type="PANTHER" id="PTHR12526:SF627">
    <property type="entry name" value="D-RHAMNOSYLTRANSFERASE WBPZ"/>
    <property type="match status" value="1"/>
</dbReference>
<comment type="caution">
    <text evidence="2">The sequence shown here is derived from an EMBL/GenBank/DDBJ whole genome shotgun (WGS) entry which is preliminary data.</text>
</comment>
<dbReference type="Proteomes" id="UP000233435">
    <property type="component" value="Unassembled WGS sequence"/>
</dbReference>
<dbReference type="SUPFAM" id="SSF53756">
    <property type="entry name" value="UDP-Glycosyltransferase/glycogen phosphorylase"/>
    <property type="match status" value="1"/>
</dbReference>
<dbReference type="AlphaFoldDB" id="A0A2N3HP03"/>
<dbReference type="OrthoDB" id="655095at2"/>
<accession>A0A2N3HP03</accession>
<dbReference type="InterPro" id="IPR028098">
    <property type="entry name" value="Glyco_trans_4-like_N"/>
</dbReference>
<dbReference type="RefSeq" id="WP_106658153.1">
    <property type="nucleotide sequence ID" value="NZ_PJEO01000009.1"/>
</dbReference>
<organism evidence="2 3">
    <name type="scientific">Confluentibacter flavum</name>
    <dbReference type="NCBI Taxonomy" id="1909700"/>
    <lineage>
        <taxon>Bacteria</taxon>
        <taxon>Pseudomonadati</taxon>
        <taxon>Bacteroidota</taxon>
        <taxon>Flavobacteriia</taxon>
        <taxon>Flavobacteriales</taxon>
        <taxon>Flavobacteriaceae</taxon>
        <taxon>Confluentibacter</taxon>
    </lineage>
</organism>
<dbReference type="Pfam" id="PF13692">
    <property type="entry name" value="Glyco_trans_1_4"/>
    <property type="match status" value="1"/>
</dbReference>
<dbReference type="EMBL" id="PJEO01000009">
    <property type="protein sequence ID" value="PKQ46713.1"/>
    <property type="molecule type" value="Genomic_DNA"/>
</dbReference>
<name>A0A2N3HP03_9FLAO</name>
<dbReference type="Gene3D" id="3.40.50.2000">
    <property type="entry name" value="Glycogen Phosphorylase B"/>
    <property type="match status" value="2"/>
</dbReference>
<feature type="domain" description="Glycosyltransferase subfamily 4-like N-terminal" evidence="1">
    <location>
        <begin position="84"/>
        <end position="175"/>
    </location>
</feature>
<reference evidence="2 3" key="1">
    <citation type="submission" date="2017-12" db="EMBL/GenBank/DDBJ databases">
        <title>Confluentibacter flavum sp. nov., isolated from the saline lake.</title>
        <authorList>
            <person name="Yu L."/>
        </authorList>
    </citation>
    <scope>NUCLEOTIDE SEQUENCE [LARGE SCALE GENOMIC DNA]</scope>
    <source>
        <strain evidence="2 3">3B</strain>
    </source>
</reference>
<dbReference type="CDD" id="cd03801">
    <property type="entry name" value="GT4_PimA-like"/>
    <property type="match status" value="1"/>
</dbReference>
<dbReference type="PANTHER" id="PTHR12526">
    <property type="entry name" value="GLYCOSYLTRANSFERASE"/>
    <property type="match status" value="1"/>
</dbReference>
<proteinExistence type="predicted"/>
<evidence type="ECO:0000313" key="3">
    <source>
        <dbReference type="Proteomes" id="UP000233435"/>
    </source>
</evidence>
<evidence type="ECO:0000313" key="2">
    <source>
        <dbReference type="EMBL" id="PKQ46713.1"/>
    </source>
</evidence>